<dbReference type="GO" id="GO:0016491">
    <property type="term" value="F:oxidoreductase activity"/>
    <property type="evidence" value="ECO:0007669"/>
    <property type="project" value="InterPro"/>
</dbReference>
<feature type="domain" description="Thioredoxin" evidence="5">
    <location>
        <begin position="56"/>
        <end position="193"/>
    </location>
</feature>
<evidence type="ECO:0000256" key="3">
    <source>
        <dbReference type="ARBA" id="ARBA00023157"/>
    </source>
</evidence>
<dbReference type="GO" id="GO:0030313">
    <property type="term" value="C:cell envelope"/>
    <property type="evidence" value="ECO:0007669"/>
    <property type="project" value="UniProtKB-SubCell"/>
</dbReference>
<dbReference type="PROSITE" id="PS51352">
    <property type="entry name" value="THIOREDOXIN_2"/>
    <property type="match status" value="1"/>
</dbReference>
<dbReference type="Pfam" id="PF00578">
    <property type="entry name" value="AhpC-TSA"/>
    <property type="match status" value="1"/>
</dbReference>
<dbReference type="InterPro" id="IPR013766">
    <property type="entry name" value="Thioredoxin_domain"/>
</dbReference>
<evidence type="ECO:0000256" key="2">
    <source>
        <dbReference type="ARBA" id="ARBA00022748"/>
    </source>
</evidence>
<comment type="subcellular location">
    <subcellularLocation>
        <location evidence="1">Cell envelope</location>
    </subcellularLocation>
</comment>
<dbReference type="InterPro" id="IPR050553">
    <property type="entry name" value="Thioredoxin_ResA/DsbE_sf"/>
</dbReference>
<accession>A0A6J7DMT1</accession>
<keyword evidence="3" id="KW-1015">Disulfide bond</keyword>
<evidence type="ECO:0000259" key="5">
    <source>
        <dbReference type="PROSITE" id="PS51352"/>
    </source>
</evidence>
<dbReference type="AlphaFoldDB" id="A0A6J7DMT1"/>
<gene>
    <name evidence="6" type="ORF">UFOPK3376_00780</name>
</gene>
<dbReference type="InterPro" id="IPR036249">
    <property type="entry name" value="Thioredoxin-like_sf"/>
</dbReference>
<organism evidence="6">
    <name type="scientific">freshwater metagenome</name>
    <dbReference type="NCBI Taxonomy" id="449393"/>
    <lineage>
        <taxon>unclassified sequences</taxon>
        <taxon>metagenomes</taxon>
        <taxon>ecological metagenomes</taxon>
    </lineage>
</organism>
<dbReference type="GO" id="GO:0017004">
    <property type="term" value="P:cytochrome complex assembly"/>
    <property type="evidence" value="ECO:0007669"/>
    <property type="project" value="UniProtKB-KW"/>
</dbReference>
<dbReference type="CDD" id="cd02966">
    <property type="entry name" value="TlpA_like_family"/>
    <property type="match status" value="1"/>
</dbReference>
<reference evidence="6" key="1">
    <citation type="submission" date="2020-05" db="EMBL/GenBank/DDBJ databases">
        <authorList>
            <person name="Chiriac C."/>
            <person name="Salcher M."/>
            <person name="Ghai R."/>
            <person name="Kavagutti S V."/>
        </authorList>
    </citation>
    <scope>NUCLEOTIDE SEQUENCE</scope>
</reference>
<proteinExistence type="predicted"/>
<dbReference type="EMBL" id="CAFBLP010000013">
    <property type="protein sequence ID" value="CAB4870195.1"/>
    <property type="molecule type" value="Genomic_DNA"/>
</dbReference>
<protein>
    <submittedName>
        <fullName evidence="6">Unannotated protein</fullName>
    </submittedName>
</protein>
<evidence type="ECO:0000256" key="1">
    <source>
        <dbReference type="ARBA" id="ARBA00004196"/>
    </source>
</evidence>
<evidence type="ECO:0000313" key="6">
    <source>
        <dbReference type="EMBL" id="CAB4870195.1"/>
    </source>
</evidence>
<keyword evidence="2" id="KW-0201">Cytochrome c-type biogenesis</keyword>
<dbReference type="GO" id="GO:0016209">
    <property type="term" value="F:antioxidant activity"/>
    <property type="evidence" value="ECO:0007669"/>
    <property type="project" value="InterPro"/>
</dbReference>
<dbReference type="SUPFAM" id="SSF52833">
    <property type="entry name" value="Thioredoxin-like"/>
    <property type="match status" value="1"/>
</dbReference>
<dbReference type="PANTHER" id="PTHR42852">
    <property type="entry name" value="THIOL:DISULFIDE INTERCHANGE PROTEIN DSBE"/>
    <property type="match status" value="1"/>
</dbReference>
<name>A0A6J7DMT1_9ZZZZ</name>
<dbReference type="PANTHER" id="PTHR42852:SF6">
    <property type="entry name" value="THIOL:DISULFIDE INTERCHANGE PROTEIN DSBE"/>
    <property type="match status" value="1"/>
</dbReference>
<dbReference type="InterPro" id="IPR000866">
    <property type="entry name" value="AhpC/TSA"/>
</dbReference>
<sequence length="195" mass="20032">MNRGVLVGSLVVAAVISVAGGYALSRNPTASTQADDNVTITSNSTFTEPGIAVNTPVQGKALPTVELRDTAGASVSTASLLGKPLVLNVWATSCEACKKEMPALAQLNAEFGDRVRFVGVNQFANDAAALNFARDKGVTYELLSDQDGALVTALGITGLPYTLFVSADGTIVAQKGIALSADTIRSTITSSLLTP</sequence>
<evidence type="ECO:0000256" key="4">
    <source>
        <dbReference type="ARBA" id="ARBA00023284"/>
    </source>
</evidence>
<keyword evidence="4" id="KW-0676">Redox-active center</keyword>
<dbReference type="Gene3D" id="3.40.30.10">
    <property type="entry name" value="Glutaredoxin"/>
    <property type="match status" value="1"/>
</dbReference>